<keyword evidence="2" id="KW-1133">Transmembrane helix</keyword>
<feature type="transmembrane region" description="Helical" evidence="2">
    <location>
        <begin position="177"/>
        <end position="195"/>
    </location>
</feature>
<keyword evidence="4" id="KW-1185">Reference proteome</keyword>
<feature type="transmembrane region" description="Helical" evidence="2">
    <location>
        <begin position="410"/>
        <end position="430"/>
    </location>
</feature>
<organism evidence="3 4">
    <name type="scientific">Nonomuraea deserti</name>
    <dbReference type="NCBI Taxonomy" id="1848322"/>
    <lineage>
        <taxon>Bacteria</taxon>
        <taxon>Bacillati</taxon>
        <taxon>Actinomycetota</taxon>
        <taxon>Actinomycetes</taxon>
        <taxon>Streptosporangiales</taxon>
        <taxon>Streptosporangiaceae</taxon>
        <taxon>Nonomuraea</taxon>
    </lineage>
</organism>
<dbReference type="InterPro" id="IPR029058">
    <property type="entry name" value="AB_hydrolase_fold"/>
</dbReference>
<keyword evidence="2" id="KW-0812">Transmembrane</keyword>
<protein>
    <recommendedName>
        <fullName evidence="5">Lipase family protein</fullName>
    </recommendedName>
</protein>
<proteinExistence type="predicted"/>
<feature type="transmembrane region" description="Helical" evidence="2">
    <location>
        <begin position="561"/>
        <end position="583"/>
    </location>
</feature>
<evidence type="ECO:0000313" key="4">
    <source>
        <dbReference type="Proteomes" id="UP000295258"/>
    </source>
</evidence>
<name>A0A4R4VSF8_9ACTN</name>
<dbReference type="RefSeq" id="WP_132597041.1">
    <property type="nucleotide sequence ID" value="NZ_SMKO01000057.1"/>
</dbReference>
<feature type="transmembrane region" description="Helical" evidence="2">
    <location>
        <begin position="83"/>
        <end position="102"/>
    </location>
</feature>
<feature type="transmembrane region" description="Helical" evidence="2">
    <location>
        <begin position="329"/>
        <end position="348"/>
    </location>
</feature>
<evidence type="ECO:0000313" key="3">
    <source>
        <dbReference type="EMBL" id="TDD03150.1"/>
    </source>
</evidence>
<gene>
    <name evidence="3" type="ORF">E1292_21625</name>
</gene>
<feature type="transmembrane region" description="Helical" evidence="2">
    <location>
        <begin position="595"/>
        <end position="617"/>
    </location>
</feature>
<evidence type="ECO:0000256" key="1">
    <source>
        <dbReference type="SAM" id="MobiDB-lite"/>
    </source>
</evidence>
<dbReference type="EMBL" id="SMKO01000057">
    <property type="protein sequence ID" value="TDD03150.1"/>
    <property type="molecule type" value="Genomic_DNA"/>
</dbReference>
<keyword evidence="2" id="KW-0472">Membrane</keyword>
<dbReference type="AlphaFoldDB" id="A0A4R4VSF8"/>
<dbReference type="Proteomes" id="UP000295258">
    <property type="component" value="Unassembled WGS sequence"/>
</dbReference>
<feature type="compositionally biased region" description="Gly residues" evidence="1">
    <location>
        <begin position="244"/>
        <end position="273"/>
    </location>
</feature>
<feature type="transmembrane region" description="Helical" evidence="2">
    <location>
        <begin position="369"/>
        <end position="390"/>
    </location>
</feature>
<comment type="caution">
    <text evidence="3">The sequence shown here is derived from an EMBL/GenBank/DDBJ whole genome shotgun (WGS) entry which is preliminary data.</text>
</comment>
<dbReference type="SUPFAM" id="SSF53474">
    <property type="entry name" value="alpha/beta-Hydrolases"/>
    <property type="match status" value="1"/>
</dbReference>
<sequence length="818" mass="86386">MDGFLDETCGGVTELRVHGVSGTPPAGMLNHPHPRLVAGDRTTGFYRRWWTAGRPVGDRADVPGVRRREAYAWGGLTSGGRTIALWLLLLPFSLANLSYFMLPRPRGGDRLRHLAEAAQRLFALLLTGTLVGAVTRACVDLVGWQCTAAGRACTDELAPVWLRWMGAMWGHEPSKRLAVTALAPLLVVVLLWWIARRTWRRDERKVVPDGDPDSGHAGNPDGGHDGGHAGNPDGGHDGGHDGDPGAGSGAGSGGDLGGESGAGSGGGSGGEPGAGPVDGPARERLLLARARLWHGGAPVWRLRIVHVAFAIASIGLAVAAPFAGTPLGLALTAANAGVELAAAVLVVLPWTGRRLDPHSGGREPTWLKVACHALRVAAPLVFLATFWATLAGLPPSAEGLVLPGMGAGPVQFALMLGLGAFILAATWVLARMDRPGAGRDPLDRPAMGGLAAWFMLMVAAGCANVLALGVLFWTATFFGVPGSLGDPGPPGRRLFIDDPVWWTAALVPLLAAAFAGVAIALWLIRRAEAGRLVPELEAHYGESGGAAVARKWALAALTDRAGLVLGVLTGIGVAGFAVVTVIYQLQLYTPKAGFAGLLASIGSWATAATVVGLALLGRRTYGSSRLRRTVGIVWDVSTFWPRAIHPLAPPCYTERVIPELVARVGRLAATDRDTVVLSGHSQGSVIAAALVLQLDPDARRRVRLLTHGSPLRRLYAAFFPAYFAGHGLPALRDAVAWRNLYRLSDPIGGPAFRRVDPLAAEPDRGNTVDRFCWDPLRPAPGEPLPEARWHSGYWLDPPYHDELARLISPSLPPERTAR</sequence>
<feature type="transmembrane region" description="Helical" evidence="2">
    <location>
        <begin position="500"/>
        <end position="524"/>
    </location>
</feature>
<accession>A0A4R4VSF8</accession>
<reference evidence="3 4" key="1">
    <citation type="submission" date="2019-03" db="EMBL/GenBank/DDBJ databases">
        <title>Draft genome sequences of novel Actinobacteria.</title>
        <authorList>
            <person name="Sahin N."/>
            <person name="Ay H."/>
            <person name="Saygin H."/>
        </authorList>
    </citation>
    <scope>NUCLEOTIDE SEQUENCE [LARGE SCALE GENOMIC DNA]</scope>
    <source>
        <strain evidence="3 4">KC310</strain>
    </source>
</reference>
<feature type="transmembrane region" description="Helical" evidence="2">
    <location>
        <begin position="450"/>
        <end position="480"/>
    </location>
</feature>
<evidence type="ECO:0000256" key="2">
    <source>
        <dbReference type="SAM" id="Phobius"/>
    </source>
</evidence>
<feature type="transmembrane region" description="Helical" evidence="2">
    <location>
        <begin position="114"/>
        <end position="134"/>
    </location>
</feature>
<feature type="region of interest" description="Disordered" evidence="1">
    <location>
        <begin position="205"/>
        <end position="279"/>
    </location>
</feature>
<feature type="compositionally biased region" description="Basic and acidic residues" evidence="1">
    <location>
        <begin position="234"/>
        <end position="243"/>
    </location>
</feature>
<evidence type="ECO:0008006" key="5">
    <source>
        <dbReference type="Google" id="ProtNLM"/>
    </source>
</evidence>
<feature type="transmembrane region" description="Helical" evidence="2">
    <location>
        <begin position="304"/>
        <end position="323"/>
    </location>
</feature>